<name>A0AAW2DNJ5_9ROSI</name>
<dbReference type="PANTHER" id="PTHR32166">
    <property type="entry name" value="OSJNBA0013A04.12 PROTEIN"/>
    <property type="match status" value="1"/>
</dbReference>
<gene>
    <name evidence="1" type="ORF">SO802_006777</name>
</gene>
<proteinExistence type="predicted"/>
<accession>A0AAW2DNJ5</accession>
<organism evidence="1 2">
    <name type="scientific">Lithocarpus litseifolius</name>
    <dbReference type="NCBI Taxonomy" id="425828"/>
    <lineage>
        <taxon>Eukaryota</taxon>
        <taxon>Viridiplantae</taxon>
        <taxon>Streptophyta</taxon>
        <taxon>Embryophyta</taxon>
        <taxon>Tracheophyta</taxon>
        <taxon>Spermatophyta</taxon>
        <taxon>Magnoliopsida</taxon>
        <taxon>eudicotyledons</taxon>
        <taxon>Gunneridae</taxon>
        <taxon>Pentapetalae</taxon>
        <taxon>rosids</taxon>
        <taxon>fabids</taxon>
        <taxon>Fagales</taxon>
        <taxon>Fagaceae</taxon>
        <taxon>Lithocarpus</taxon>
    </lineage>
</organism>
<dbReference type="PANTHER" id="PTHR32166:SF122">
    <property type="entry name" value="OS09G0499600 PROTEIN"/>
    <property type="match status" value="1"/>
</dbReference>
<dbReference type="AlphaFoldDB" id="A0AAW2DNJ5"/>
<sequence>MRKYTKGRELARQGVTRFATVYLTLKSIYQQKIELRSMFASEEWAKSPYAKKSDGINVQLIVLSDPKFWPAIKFCLKCVIPLVKVLRLVDGDAKPAMGYIYEAMDRAKEQIRKNFNDVQRRYRPILRIIETRWELQLHRPLHAAAYFLNPKFHYDPNFVANEEVRVGLYEVIERMCPTALERCRIDLQLEIFDKAKGLFGKEMAILTRTKKQPDMESNDEWITEKEETCLPEDTSWMDIHECFEVNEEGCSRKRKRGPRNLNAKKKSKEKVIEVEEPEEIVDVGDDEEDVQEDANDEMILLQDDEDDNFIDLDYGDDFDDFD</sequence>
<evidence type="ECO:0000313" key="1">
    <source>
        <dbReference type="EMBL" id="KAL0011669.1"/>
    </source>
</evidence>
<evidence type="ECO:0000313" key="2">
    <source>
        <dbReference type="Proteomes" id="UP001459277"/>
    </source>
</evidence>
<dbReference type="InterPro" id="IPR012337">
    <property type="entry name" value="RNaseH-like_sf"/>
</dbReference>
<comment type="caution">
    <text evidence="1">The sequence shown here is derived from an EMBL/GenBank/DDBJ whole genome shotgun (WGS) entry which is preliminary data.</text>
</comment>
<dbReference type="EMBL" id="JAZDWU010000002">
    <property type="protein sequence ID" value="KAL0011669.1"/>
    <property type="molecule type" value="Genomic_DNA"/>
</dbReference>
<dbReference type="Proteomes" id="UP001459277">
    <property type="component" value="Unassembled WGS sequence"/>
</dbReference>
<reference evidence="1 2" key="1">
    <citation type="submission" date="2024-01" db="EMBL/GenBank/DDBJ databases">
        <title>A telomere-to-telomere, gap-free genome of sweet tea (Lithocarpus litseifolius).</title>
        <authorList>
            <person name="Zhou J."/>
        </authorList>
    </citation>
    <scope>NUCLEOTIDE SEQUENCE [LARGE SCALE GENOMIC DNA]</scope>
    <source>
        <strain evidence="1">Zhou-2022a</strain>
        <tissue evidence="1">Leaf</tissue>
    </source>
</reference>
<dbReference type="SUPFAM" id="SSF53098">
    <property type="entry name" value="Ribonuclease H-like"/>
    <property type="match status" value="1"/>
</dbReference>
<protein>
    <submittedName>
        <fullName evidence="1">Uncharacterized protein</fullName>
    </submittedName>
</protein>
<keyword evidence="2" id="KW-1185">Reference proteome</keyword>